<evidence type="ECO:0000313" key="1">
    <source>
        <dbReference type="EMBL" id="MCI2285914.1"/>
    </source>
</evidence>
<gene>
    <name evidence="1" type="ORF">L3081_24115</name>
</gene>
<accession>A0ABS9X6T0</accession>
<reference evidence="1" key="1">
    <citation type="submission" date="2022-01" db="EMBL/GenBank/DDBJ databases">
        <title>Colwellia maritima, isolated from seawater.</title>
        <authorList>
            <person name="Kristyanto S."/>
            <person name="Jung J."/>
            <person name="Jeon C.O."/>
        </authorList>
    </citation>
    <scope>NUCLEOTIDE SEQUENCE</scope>
    <source>
        <strain evidence="1">MSW7</strain>
    </source>
</reference>
<keyword evidence="2" id="KW-1185">Reference proteome</keyword>
<protein>
    <submittedName>
        <fullName evidence="1">Uncharacterized protein</fullName>
    </submittedName>
</protein>
<sequence length="96" mass="10959">MLAEAIFDGDNLFITDASYFHNVDLSNMPFCDRYKMLRKHLPLSEDNGASGLVKSRELPIQQWGATSRYGFIKGLMVRKKLSRVVFVALVANLHRQ</sequence>
<dbReference type="RefSeq" id="WP_242288938.1">
    <property type="nucleotide sequence ID" value="NZ_JAKKSL010000007.1"/>
</dbReference>
<organism evidence="1 2">
    <name type="scientific">Colwellia maritima</name>
    <dbReference type="NCBI Taxonomy" id="2912588"/>
    <lineage>
        <taxon>Bacteria</taxon>
        <taxon>Pseudomonadati</taxon>
        <taxon>Pseudomonadota</taxon>
        <taxon>Gammaproteobacteria</taxon>
        <taxon>Alteromonadales</taxon>
        <taxon>Colwelliaceae</taxon>
        <taxon>Colwellia</taxon>
    </lineage>
</organism>
<proteinExistence type="predicted"/>
<dbReference type="Proteomes" id="UP001139646">
    <property type="component" value="Unassembled WGS sequence"/>
</dbReference>
<name>A0ABS9X6T0_9GAMM</name>
<dbReference type="EMBL" id="JAKKSL010000007">
    <property type="protein sequence ID" value="MCI2285914.1"/>
    <property type="molecule type" value="Genomic_DNA"/>
</dbReference>
<evidence type="ECO:0000313" key="2">
    <source>
        <dbReference type="Proteomes" id="UP001139646"/>
    </source>
</evidence>
<comment type="caution">
    <text evidence="1">The sequence shown here is derived from an EMBL/GenBank/DDBJ whole genome shotgun (WGS) entry which is preliminary data.</text>
</comment>